<sequence length="643" mass="74020">MLANKQILIKAQSSLAIKNYLINQLNSVSQSDKHRLFKYALAFILGSSLKINHLFNEKPTFKKSYLHSFYNCFLLLEYEATSHASTYPNILEIIRRCQTSLLLHFNRRYRLLLESPENLLKYWREAVNQLEYFTADRIEKTILKKIADRCQIELSIELIKEDKIAIKTFRSFGKASVSNYLHRMVIEAISQKSDAKLIFPLHSSSQYELKHIFVKNDNGIILDALHVSKIGVHSKTVVLMQFASMRPEEFYLFYNLENYYKLFNTDVVFIKNRNASSRSSQAALHSAEVAQDIIAFVNHYKKQANIVLYGMCGGAPHMIVAAESLCKQKIPYKLIVDRFASSYSNFYQLHTVVRFLWFNTHFIKDRPDVGKPKKFQALAMFFLLITPLMLILSTLARPLFKLSKETINYGNIVRSLPESDVLILQGKEKKEVDDNALSIDFAIPTINSLRYAVKDLRQLKKNTLFILQQKSLNLSLHFATDYFDLTIVFTRYADFFKTCLKLISNEKLTLDPKPAQITDIHSQHLFALTTRHHLPVRQFVTGFFKPIPVTVNFDSIPIYETGLIINALPPSAITNTDEVTAAEELSSFLQIVNDNSTWLCRMADRVLATYEENIGKTIERMLEAPLFQSLAKAHHSSFMRNSG</sequence>
<keyword evidence="1" id="KW-1133">Transmembrane helix</keyword>
<gene>
    <name evidence="2" type="ORF">clem_00405</name>
</gene>
<keyword evidence="3" id="KW-1185">Reference proteome</keyword>
<dbReference type="RefSeq" id="WP_094089795.1">
    <property type="nucleotide sequence ID" value="NZ_CP016397.1"/>
</dbReference>
<reference evidence="3" key="1">
    <citation type="submission" date="2016-07" db="EMBL/GenBank/DDBJ databases">
        <authorList>
            <person name="Florea S."/>
            <person name="Webb J.S."/>
            <person name="Jaromczyk J."/>
            <person name="Schardl C.L."/>
        </authorList>
    </citation>
    <scope>NUCLEOTIDE SEQUENCE [LARGE SCALE GENOMIC DNA]</scope>
    <source>
        <strain evidence="3">CDC-D5610</strain>
    </source>
</reference>
<keyword evidence="1" id="KW-0472">Membrane</keyword>
<accession>A0A222NYH5</accession>
<feature type="transmembrane region" description="Helical" evidence="1">
    <location>
        <begin position="375"/>
        <end position="396"/>
    </location>
</feature>
<dbReference type="KEGG" id="lcd:clem_00405"/>
<evidence type="ECO:0000256" key="1">
    <source>
        <dbReference type="SAM" id="Phobius"/>
    </source>
</evidence>
<evidence type="ECO:0000313" key="3">
    <source>
        <dbReference type="Proteomes" id="UP000201728"/>
    </source>
</evidence>
<organism evidence="2 3">
    <name type="scientific">Legionella clemsonensis</name>
    <dbReference type="NCBI Taxonomy" id="1867846"/>
    <lineage>
        <taxon>Bacteria</taxon>
        <taxon>Pseudomonadati</taxon>
        <taxon>Pseudomonadota</taxon>
        <taxon>Gammaproteobacteria</taxon>
        <taxon>Legionellales</taxon>
        <taxon>Legionellaceae</taxon>
        <taxon>Legionella</taxon>
    </lineage>
</organism>
<proteinExistence type="predicted"/>
<keyword evidence="1" id="KW-0812">Transmembrane</keyword>
<evidence type="ECO:0000313" key="2">
    <source>
        <dbReference type="EMBL" id="ASQ44647.1"/>
    </source>
</evidence>
<protein>
    <submittedName>
        <fullName evidence="2">Uncharacterized protein</fullName>
    </submittedName>
</protein>
<dbReference type="Proteomes" id="UP000201728">
    <property type="component" value="Chromosome"/>
</dbReference>
<dbReference type="AlphaFoldDB" id="A0A222NYH5"/>
<name>A0A222NYH5_9GAMM</name>
<dbReference type="EMBL" id="CP016397">
    <property type="protein sequence ID" value="ASQ44647.1"/>
    <property type="molecule type" value="Genomic_DNA"/>
</dbReference>